<dbReference type="GO" id="GO:0005886">
    <property type="term" value="C:plasma membrane"/>
    <property type="evidence" value="ECO:0007669"/>
    <property type="project" value="UniProtKB-SubCell"/>
</dbReference>
<feature type="transmembrane region" description="Helical" evidence="6">
    <location>
        <begin position="149"/>
        <end position="168"/>
    </location>
</feature>
<keyword evidence="10" id="KW-1185">Reference proteome</keyword>
<dbReference type="HOGENOM" id="CLU_053152_3_1_7"/>
<keyword evidence="4 6" id="KW-1133">Transmembrane helix</keyword>
<keyword evidence="3 6" id="KW-0812">Transmembrane</keyword>
<evidence type="ECO:0000256" key="2">
    <source>
        <dbReference type="ARBA" id="ARBA00022475"/>
    </source>
</evidence>
<accession>A1ANR1</accession>
<proteinExistence type="predicted"/>
<dbReference type="InterPro" id="IPR051791">
    <property type="entry name" value="Pra-immunoreactive"/>
</dbReference>
<name>A1ANR1_PELPD</name>
<gene>
    <name evidence="9" type="ordered locus">Ppro_1364</name>
</gene>
<evidence type="ECO:0000259" key="8">
    <source>
        <dbReference type="Pfam" id="PF13240"/>
    </source>
</evidence>
<feature type="domain" description="Zinc-ribbon" evidence="8">
    <location>
        <begin position="2"/>
        <end position="24"/>
    </location>
</feature>
<dbReference type="InterPro" id="IPR026870">
    <property type="entry name" value="Zinc_ribbon_dom"/>
</dbReference>
<sequence>MFCSNCGSENQDNAGFCSSCGFQLKEISSVKQQAAIRVYAGFWIRFVATLIDFVILLIGETIILYIIVVIFGITVHIIFGPLDAAGYVNLKAIAKILCFITGIILNWCYFTLLETSSKQATAGKVALGLIVTDLNGGRISSDEANRRYWGKYLSTIILCIGYIMAGLTQKKQALHDIMAGTLVIRK</sequence>
<keyword evidence="2" id="KW-1003">Cell membrane</keyword>
<evidence type="ECO:0000313" key="9">
    <source>
        <dbReference type="EMBL" id="ABK98981.1"/>
    </source>
</evidence>
<evidence type="ECO:0000259" key="7">
    <source>
        <dbReference type="Pfam" id="PF06271"/>
    </source>
</evidence>
<feature type="transmembrane region" description="Helical" evidence="6">
    <location>
        <begin position="62"/>
        <end position="80"/>
    </location>
</feature>
<evidence type="ECO:0000256" key="5">
    <source>
        <dbReference type="ARBA" id="ARBA00023136"/>
    </source>
</evidence>
<dbReference type="eggNOG" id="COG1714">
    <property type="taxonomic scope" value="Bacteria"/>
</dbReference>
<organism evidence="9 10">
    <name type="scientific">Pelobacter propionicus (strain DSM 2379 / NBRC 103807 / OttBd1)</name>
    <dbReference type="NCBI Taxonomy" id="338966"/>
    <lineage>
        <taxon>Bacteria</taxon>
        <taxon>Pseudomonadati</taxon>
        <taxon>Thermodesulfobacteriota</taxon>
        <taxon>Desulfuromonadia</taxon>
        <taxon>Desulfuromonadales</taxon>
        <taxon>Desulfuromonadaceae</taxon>
        <taxon>Pelobacter</taxon>
    </lineage>
</organism>
<evidence type="ECO:0000256" key="3">
    <source>
        <dbReference type="ARBA" id="ARBA00022692"/>
    </source>
</evidence>
<dbReference type="InterPro" id="IPR010432">
    <property type="entry name" value="RDD"/>
</dbReference>
<evidence type="ECO:0000256" key="6">
    <source>
        <dbReference type="SAM" id="Phobius"/>
    </source>
</evidence>
<dbReference type="EMBL" id="CP000482">
    <property type="protein sequence ID" value="ABK98981.1"/>
    <property type="molecule type" value="Genomic_DNA"/>
</dbReference>
<evidence type="ECO:0000256" key="1">
    <source>
        <dbReference type="ARBA" id="ARBA00004651"/>
    </source>
</evidence>
<dbReference type="PANTHER" id="PTHR36115:SF6">
    <property type="entry name" value="PROLINE-RICH ANTIGEN HOMOLOG"/>
    <property type="match status" value="1"/>
</dbReference>
<dbReference type="PANTHER" id="PTHR36115">
    <property type="entry name" value="PROLINE-RICH ANTIGEN HOMOLOG-RELATED"/>
    <property type="match status" value="1"/>
</dbReference>
<dbReference type="Proteomes" id="UP000006732">
    <property type="component" value="Chromosome"/>
</dbReference>
<dbReference type="KEGG" id="ppd:Ppro_1364"/>
<dbReference type="RefSeq" id="WP_011735274.1">
    <property type="nucleotide sequence ID" value="NC_008609.1"/>
</dbReference>
<dbReference type="OrthoDB" id="9787732at2"/>
<evidence type="ECO:0000256" key="4">
    <source>
        <dbReference type="ARBA" id="ARBA00022989"/>
    </source>
</evidence>
<dbReference type="STRING" id="338966.Ppro_1364"/>
<dbReference type="Pfam" id="PF06271">
    <property type="entry name" value="RDD"/>
    <property type="match status" value="1"/>
</dbReference>
<keyword evidence="5 6" id="KW-0472">Membrane</keyword>
<feature type="transmembrane region" description="Helical" evidence="6">
    <location>
        <begin position="92"/>
        <end position="112"/>
    </location>
</feature>
<dbReference type="AlphaFoldDB" id="A1ANR1"/>
<comment type="subcellular location">
    <subcellularLocation>
        <location evidence="1">Cell membrane</location>
        <topology evidence="1">Multi-pass membrane protein</topology>
    </subcellularLocation>
</comment>
<reference evidence="9 10" key="1">
    <citation type="submission" date="2006-10" db="EMBL/GenBank/DDBJ databases">
        <title>Complete sequence of chromosome of Pelobacter propionicus DSM 2379.</title>
        <authorList>
            <consortium name="US DOE Joint Genome Institute"/>
            <person name="Copeland A."/>
            <person name="Lucas S."/>
            <person name="Lapidus A."/>
            <person name="Barry K."/>
            <person name="Detter J.C."/>
            <person name="Glavina del Rio T."/>
            <person name="Hammon N."/>
            <person name="Israni S."/>
            <person name="Dalin E."/>
            <person name="Tice H."/>
            <person name="Pitluck S."/>
            <person name="Saunders E."/>
            <person name="Brettin T."/>
            <person name="Bruce D."/>
            <person name="Han C."/>
            <person name="Tapia R."/>
            <person name="Schmutz J."/>
            <person name="Larimer F."/>
            <person name="Land M."/>
            <person name="Hauser L."/>
            <person name="Kyrpides N."/>
            <person name="Kim E."/>
            <person name="Lovley D."/>
            <person name="Richardson P."/>
        </authorList>
    </citation>
    <scope>NUCLEOTIDE SEQUENCE [LARGE SCALE GENOMIC DNA]</scope>
    <source>
        <strain evidence="10">DSM 2379 / NBRC 103807 / OttBd1</strain>
    </source>
</reference>
<evidence type="ECO:0000313" key="10">
    <source>
        <dbReference type="Proteomes" id="UP000006732"/>
    </source>
</evidence>
<feature type="domain" description="RDD" evidence="7">
    <location>
        <begin position="39"/>
        <end position="180"/>
    </location>
</feature>
<protein>
    <submittedName>
        <fullName evidence="9">RDD domain containing protein</fullName>
    </submittedName>
</protein>
<dbReference type="Pfam" id="PF13240">
    <property type="entry name" value="Zn_Ribbon_1"/>
    <property type="match status" value="1"/>
</dbReference>